<feature type="compositionally biased region" description="Low complexity" evidence="9">
    <location>
        <begin position="1"/>
        <end position="16"/>
    </location>
</feature>
<dbReference type="InterPro" id="IPR035890">
    <property type="entry name" value="Anti-sigma-28_factor_FlgM_sf"/>
</dbReference>
<dbReference type="EMBL" id="JACHHT010000003">
    <property type="protein sequence ID" value="MBB6523503.1"/>
    <property type="molecule type" value="Genomic_DNA"/>
</dbReference>
<dbReference type="AlphaFoldDB" id="A0A7X0MXH1"/>
<organism evidence="11 12">
    <name type="scientific">Pseudoteredinibacter isoporae</name>
    <dbReference type="NCBI Taxonomy" id="570281"/>
    <lineage>
        <taxon>Bacteria</taxon>
        <taxon>Pseudomonadati</taxon>
        <taxon>Pseudomonadota</taxon>
        <taxon>Gammaproteobacteria</taxon>
        <taxon>Cellvibrionales</taxon>
        <taxon>Cellvibrionaceae</taxon>
        <taxon>Pseudoteredinibacter</taxon>
    </lineage>
</organism>
<sequence length="108" mass="11465">MVINSNNGVNNANQTNTARERNGVERNAESNAKAPAPAQESKLGNVGDKVMLSPEAKSFGKLSAAVAKAPEVDSEKVANIKKAIAEGKFEVNPERIAAKMLQQEDLFG</sequence>
<evidence type="ECO:0000256" key="1">
    <source>
        <dbReference type="ARBA" id="ARBA00005322"/>
    </source>
</evidence>
<evidence type="ECO:0000313" key="11">
    <source>
        <dbReference type="EMBL" id="MBB6523503.1"/>
    </source>
</evidence>
<dbReference type="GO" id="GO:0044781">
    <property type="term" value="P:bacterial-type flagellum organization"/>
    <property type="evidence" value="ECO:0007669"/>
    <property type="project" value="UniProtKB-KW"/>
</dbReference>
<dbReference type="InParanoid" id="A0A7X0MXH1"/>
<comment type="similarity">
    <text evidence="1">Belongs to the FlgM family.</text>
</comment>
<evidence type="ECO:0000256" key="4">
    <source>
        <dbReference type="ARBA" id="ARBA00022795"/>
    </source>
</evidence>
<gene>
    <name evidence="11" type="ORF">HNR48_003805</name>
</gene>
<feature type="compositionally biased region" description="Basic and acidic residues" evidence="9">
    <location>
        <begin position="18"/>
        <end position="28"/>
    </location>
</feature>
<keyword evidence="4" id="KW-1005">Bacterial flagellum biogenesis</keyword>
<dbReference type="Proteomes" id="UP000528457">
    <property type="component" value="Unassembled WGS sequence"/>
</dbReference>
<dbReference type="NCBIfam" id="TIGR03824">
    <property type="entry name" value="FlgM_jcvi"/>
    <property type="match status" value="1"/>
</dbReference>
<keyword evidence="6" id="KW-0804">Transcription</keyword>
<accession>A0A7X0MXH1</accession>
<dbReference type="SUPFAM" id="SSF101498">
    <property type="entry name" value="Anti-sigma factor FlgM"/>
    <property type="match status" value="1"/>
</dbReference>
<protein>
    <recommendedName>
        <fullName evidence="2">Negative regulator of flagellin synthesis</fullName>
    </recommendedName>
    <alternativeName>
        <fullName evidence="8">Anti-sigma-28 factor</fullName>
    </alternativeName>
</protein>
<keyword evidence="11" id="KW-0969">Cilium</keyword>
<evidence type="ECO:0000256" key="9">
    <source>
        <dbReference type="SAM" id="MobiDB-lite"/>
    </source>
</evidence>
<keyword evidence="11" id="KW-0966">Cell projection</keyword>
<evidence type="ECO:0000256" key="8">
    <source>
        <dbReference type="ARBA" id="ARBA00030117"/>
    </source>
</evidence>
<dbReference type="Pfam" id="PF04316">
    <property type="entry name" value="FlgM"/>
    <property type="match status" value="1"/>
</dbReference>
<evidence type="ECO:0000313" key="12">
    <source>
        <dbReference type="Proteomes" id="UP000528457"/>
    </source>
</evidence>
<feature type="region of interest" description="Disordered" evidence="9">
    <location>
        <begin position="1"/>
        <end position="46"/>
    </location>
</feature>
<evidence type="ECO:0000256" key="7">
    <source>
        <dbReference type="ARBA" id="ARBA00024739"/>
    </source>
</evidence>
<keyword evidence="3" id="KW-0678">Repressor</keyword>
<comment type="caution">
    <text evidence="11">The sequence shown here is derived from an EMBL/GenBank/DDBJ whole genome shotgun (WGS) entry which is preliminary data.</text>
</comment>
<name>A0A7X0MXH1_9GAMM</name>
<reference evidence="11 12" key="1">
    <citation type="submission" date="2020-08" db="EMBL/GenBank/DDBJ databases">
        <title>Genomic Encyclopedia of Type Strains, Phase IV (KMG-IV): sequencing the most valuable type-strain genomes for metagenomic binning, comparative biology and taxonomic classification.</title>
        <authorList>
            <person name="Goeker M."/>
        </authorList>
    </citation>
    <scope>NUCLEOTIDE SEQUENCE [LARGE SCALE GENOMIC DNA]</scope>
    <source>
        <strain evidence="11 12">DSM 22368</strain>
    </source>
</reference>
<feature type="domain" description="Anti-sigma-28 factor FlgM C-terminal" evidence="10">
    <location>
        <begin position="48"/>
        <end position="102"/>
    </location>
</feature>
<dbReference type="RefSeq" id="WP_166847664.1">
    <property type="nucleotide sequence ID" value="NZ_JAAONY010000003.1"/>
</dbReference>
<keyword evidence="5" id="KW-0805">Transcription regulation</keyword>
<dbReference type="InterPro" id="IPR007412">
    <property type="entry name" value="FlgM"/>
</dbReference>
<evidence type="ECO:0000256" key="6">
    <source>
        <dbReference type="ARBA" id="ARBA00023163"/>
    </source>
</evidence>
<dbReference type="GO" id="GO:0045892">
    <property type="term" value="P:negative regulation of DNA-templated transcription"/>
    <property type="evidence" value="ECO:0007669"/>
    <property type="project" value="InterPro"/>
</dbReference>
<evidence type="ECO:0000256" key="5">
    <source>
        <dbReference type="ARBA" id="ARBA00023015"/>
    </source>
</evidence>
<keyword evidence="12" id="KW-1185">Reference proteome</keyword>
<evidence type="ECO:0000259" key="10">
    <source>
        <dbReference type="Pfam" id="PF04316"/>
    </source>
</evidence>
<evidence type="ECO:0000256" key="2">
    <source>
        <dbReference type="ARBA" id="ARBA00017823"/>
    </source>
</evidence>
<proteinExistence type="inferred from homology"/>
<keyword evidence="11" id="KW-0282">Flagellum</keyword>
<comment type="function">
    <text evidence="7">Responsible for the coupling of flagellin expression to flagellar assembly by preventing expression of the flagellin genes when a component of the middle class of proteins is defective. It negatively regulates flagellar genes by inhibiting the activity of FliA by directly binding to FliA.</text>
</comment>
<evidence type="ECO:0000256" key="3">
    <source>
        <dbReference type="ARBA" id="ARBA00022491"/>
    </source>
</evidence>
<dbReference type="InterPro" id="IPR031316">
    <property type="entry name" value="FlgM_C"/>
</dbReference>